<evidence type="ECO:0000256" key="1">
    <source>
        <dbReference type="PROSITE-ProRule" id="PRU00221"/>
    </source>
</evidence>
<dbReference type="Proteomes" id="UP000678499">
    <property type="component" value="Unassembled WGS sequence"/>
</dbReference>
<dbReference type="InterPro" id="IPR026140">
    <property type="entry name" value="Ribosomal_mS26"/>
</dbReference>
<evidence type="ECO:0000259" key="2">
    <source>
        <dbReference type="Pfam" id="PF12894"/>
    </source>
</evidence>
<protein>
    <recommendedName>
        <fullName evidence="2">Anaphase-promoting complex subunit 4-like WD40 domain-containing protein</fullName>
    </recommendedName>
</protein>
<evidence type="ECO:0000313" key="3">
    <source>
        <dbReference type="EMBL" id="CAD7282495.1"/>
    </source>
</evidence>
<dbReference type="Pfam" id="PF12894">
    <property type="entry name" value="ANAPC4_WD40"/>
    <property type="match status" value="1"/>
</dbReference>
<dbReference type="GO" id="GO:0005763">
    <property type="term" value="C:mitochondrial small ribosomal subunit"/>
    <property type="evidence" value="ECO:0007669"/>
    <property type="project" value="InterPro"/>
</dbReference>
<dbReference type="PANTHER" id="PTHR19879:SF9">
    <property type="entry name" value="TRANSCRIPTION INITIATION FACTOR TFIID SUBUNIT 5"/>
    <property type="match status" value="1"/>
</dbReference>
<reference evidence="3" key="1">
    <citation type="submission" date="2020-11" db="EMBL/GenBank/DDBJ databases">
        <authorList>
            <person name="Tran Van P."/>
        </authorList>
    </citation>
    <scope>NUCLEOTIDE SEQUENCE</scope>
</reference>
<dbReference type="AlphaFoldDB" id="A0A7R9BVN9"/>
<accession>A0A7R9BVN9</accession>
<gene>
    <name evidence="3" type="ORF">NMOB1V02_LOCUS10119</name>
</gene>
<organism evidence="3">
    <name type="scientific">Notodromas monacha</name>
    <dbReference type="NCBI Taxonomy" id="399045"/>
    <lineage>
        <taxon>Eukaryota</taxon>
        <taxon>Metazoa</taxon>
        <taxon>Ecdysozoa</taxon>
        <taxon>Arthropoda</taxon>
        <taxon>Crustacea</taxon>
        <taxon>Oligostraca</taxon>
        <taxon>Ostracoda</taxon>
        <taxon>Podocopa</taxon>
        <taxon>Podocopida</taxon>
        <taxon>Cypridocopina</taxon>
        <taxon>Cypridoidea</taxon>
        <taxon>Cyprididae</taxon>
        <taxon>Notodromas</taxon>
    </lineage>
</organism>
<dbReference type="Pfam" id="PF00400">
    <property type="entry name" value="WD40"/>
    <property type="match status" value="4"/>
</dbReference>
<dbReference type="CDD" id="cd00200">
    <property type="entry name" value="WD40"/>
    <property type="match status" value="1"/>
</dbReference>
<feature type="domain" description="Anaphase-promoting complex subunit 4-like WD40" evidence="2">
    <location>
        <begin position="195"/>
        <end position="282"/>
    </location>
</feature>
<feature type="repeat" description="WD" evidence="1">
    <location>
        <begin position="184"/>
        <end position="225"/>
    </location>
</feature>
<dbReference type="InterPro" id="IPR024977">
    <property type="entry name" value="Apc4-like_WD40_dom"/>
</dbReference>
<dbReference type="SUPFAM" id="SSF50978">
    <property type="entry name" value="WD40 repeat-like"/>
    <property type="match status" value="1"/>
</dbReference>
<name>A0A7R9BVN9_9CRUS</name>
<dbReference type="PANTHER" id="PTHR19879">
    <property type="entry name" value="TRANSCRIPTION INITIATION FACTOR TFIID"/>
    <property type="match status" value="1"/>
</dbReference>
<dbReference type="OrthoDB" id="5988811at2759"/>
<sequence length="603" mass="67166">MSKSVKEARFGHRGAVYAIDFAIPGDSGPERIVTGGEDAKIIVWPSEKDSAQRSLKIEGHTAPVTALKCHKDLVISASKDKTIRVTNISSLLARTPRTSFCKPHSGAVTSLDISRGVLASGAHDKTVKLFDVRTLSFKGSIVAHNGIVNDVALSDDAALIASVGTDRHIFIHDIRSMNQVADFLAPRNTYPTCVTFAPESDAIVVGFTDGKIRLYDTSSPQVLQTYVALHTERVTAIKFSPERSTIFVSASRDCRIAVVDPMEGLQKQVFEIQDQINCLAFSRKHSGKIAFGCASGNIEAWSVNLEKVDELPPSSTFRKPMGEDLLDDTINQVEVPSNVLTRKLRKSCIPSVDRGDKMNIYGASSRLLKPLASPAVFSVRFARKPRWVPVAKSKMFRVNPRHVMSELEEKEMWRLQDNYKLSLKSIQAFFAEENKRLADTGSVGLRLHQEEEEEFERALAWNDMENARIGNIRRERLTKEISDLETQVLLRIEEHLAEVVSMRRESNAVVAAQMEASKQYITEDMVDKAVEEAFSNPVDYNFAVDAGGGMYRGRTTNSLALTKENVEVWDPEDHSPSVPCEDVFREARRKRDKLLDESQQAVG</sequence>
<keyword evidence="1" id="KW-0853">WD repeat</keyword>
<dbReference type="InterPro" id="IPR001680">
    <property type="entry name" value="WD40_rpt"/>
</dbReference>
<feature type="repeat" description="WD" evidence="1">
    <location>
        <begin position="141"/>
        <end position="182"/>
    </location>
</feature>
<dbReference type="InterPro" id="IPR015943">
    <property type="entry name" value="WD40/YVTN_repeat-like_dom_sf"/>
</dbReference>
<dbReference type="Pfam" id="PF14943">
    <property type="entry name" value="MRP-S26"/>
    <property type="match status" value="1"/>
</dbReference>
<dbReference type="EMBL" id="CAJPEX010003907">
    <property type="protein sequence ID" value="CAG0922647.1"/>
    <property type="molecule type" value="Genomic_DNA"/>
</dbReference>
<dbReference type="SMART" id="SM00320">
    <property type="entry name" value="WD40"/>
    <property type="match status" value="7"/>
</dbReference>
<dbReference type="EMBL" id="OA885944">
    <property type="protein sequence ID" value="CAD7282495.1"/>
    <property type="molecule type" value="Genomic_DNA"/>
</dbReference>
<dbReference type="InterPro" id="IPR036322">
    <property type="entry name" value="WD40_repeat_dom_sf"/>
</dbReference>
<evidence type="ECO:0000313" key="4">
    <source>
        <dbReference type="Proteomes" id="UP000678499"/>
    </source>
</evidence>
<dbReference type="PROSITE" id="PS50082">
    <property type="entry name" value="WD_REPEATS_2"/>
    <property type="match status" value="2"/>
</dbReference>
<keyword evidence="4" id="KW-1185">Reference proteome</keyword>
<dbReference type="Gene3D" id="2.130.10.10">
    <property type="entry name" value="YVTN repeat-like/Quinoprotein amine dehydrogenase"/>
    <property type="match status" value="2"/>
</dbReference>
<proteinExistence type="predicted"/>